<dbReference type="AlphaFoldDB" id="A0A375BPX2"/>
<comment type="caution">
    <text evidence="3">The sequence shown here is derived from an EMBL/GenBank/DDBJ whole genome shotgun (WGS) entry which is preliminary data.</text>
</comment>
<accession>A0A375BPX2</accession>
<feature type="transmembrane region" description="Helical" evidence="2">
    <location>
        <begin position="144"/>
        <end position="163"/>
    </location>
</feature>
<keyword evidence="2" id="KW-0472">Membrane</keyword>
<name>A0A375BPX2_9BURK</name>
<protein>
    <recommendedName>
        <fullName evidence="4">DUF454 domain-containing protein</fullName>
    </recommendedName>
</protein>
<proteinExistence type="predicted"/>
<gene>
    <name evidence="3" type="ORF">CBM2587_A20127</name>
</gene>
<keyword evidence="2" id="KW-0812">Transmembrane</keyword>
<dbReference type="Proteomes" id="UP000256780">
    <property type="component" value="Chromosome CBM2587_a"/>
</dbReference>
<evidence type="ECO:0008006" key="4">
    <source>
        <dbReference type="Google" id="ProtNLM"/>
    </source>
</evidence>
<evidence type="ECO:0000256" key="1">
    <source>
        <dbReference type="SAM" id="MobiDB-lite"/>
    </source>
</evidence>
<dbReference type="GO" id="GO:0005886">
    <property type="term" value="C:plasma membrane"/>
    <property type="evidence" value="ECO:0007669"/>
    <property type="project" value="TreeGrafter"/>
</dbReference>
<dbReference type="InterPro" id="IPR007401">
    <property type="entry name" value="DUF454"/>
</dbReference>
<feature type="transmembrane region" description="Helical" evidence="2">
    <location>
        <begin position="51"/>
        <end position="72"/>
    </location>
</feature>
<dbReference type="PANTHER" id="PTHR35813">
    <property type="entry name" value="INNER MEMBRANE PROTEIN YBAN"/>
    <property type="match status" value="1"/>
</dbReference>
<evidence type="ECO:0000313" key="3">
    <source>
        <dbReference type="EMBL" id="SOY49996.1"/>
    </source>
</evidence>
<keyword evidence="2" id="KW-1133">Transmembrane helix</keyword>
<evidence type="ECO:0000256" key="2">
    <source>
        <dbReference type="SAM" id="Phobius"/>
    </source>
</evidence>
<organism evidence="3">
    <name type="scientific">Cupriavidus taiwanensis</name>
    <dbReference type="NCBI Taxonomy" id="164546"/>
    <lineage>
        <taxon>Bacteria</taxon>
        <taxon>Pseudomonadati</taxon>
        <taxon>Pseudomonadota</taxon>
        <taxon>Betaproteobacteria</taxon>
        <taxon>Burkholderiales</taxon>
        <taxon>Burkholderiaceae</taxon>
        <taxon>Cupriavidus</taxon>
    </lineage>
</organism>
<dbReference type="Pfam" id="PF04304">
    <property type="entry name" value="DUF454"/>
    <property type="match status" value="1"/>
</dbReference>
<reference evidence="3" key="1">
    <citation type="submission" date="2018-01" db="EMBL/GenBank/DDBJ databases">
        <authorList>
            <person name="Clerissi C."/>
        </authorList>
    </citation>
    <scope>NUCLEOTIDE SEQUENCE</scope>
    <source>
        <strain evidence="3">Cupriavidus sp. LMG 19464</strain>
    </source>
</reference>
<feature type="region of interest" description="Disordered" evidence="1">
    <location>
        <begin position="1"/>
        <end position="39"/>
    </location>
</feature>
<sequence length="173" mass="18984">MPPRRGSVSRANRSLTGRVCGPLPRPLPPSNPDLSPDPEAALSHRQRVLRAVWVALGALCLLLGVVGIFLPVLPTTPFVLLAAACFARGSQRFHQWLLGHPRFGPLVSDWQRHRSIPFRAKCLALSMMWVSMGTTAWLLRGRPLVSAALLACAVGVSVWMVRLPTRPTESRKT</sequence>
<dbReference type="EMBL" id="OFSQ01000012">
    <property type="protein sequence ID" value="SOY49996.1"/>
    <property type="molecule type" value="Genomic_DNA"/>
</dbReference>
<dbReference type="PANTHER" id="PTHR35813:SF1">
    <property type="entry name" value="INNER MEMBRANE PROTEIN YBAN"/>
    <property type="match status" value="1"/>
</dbReference>